<dbReference type="AlphaFoldDB" id="A0A392SBH1"/>
<dbReference type="EMBL" id="LXQA010355560">
    <property type="protein sequence ID" value="MCI46303.1"/>
    <property type="molecule type" value="Genomic_DNA"/>
</dbReference>
<feature type="non-terminal residue" evidence="1">
    <location>
        <position position="106"/>
    </location>
</feature>
<protein>
    <submittedName>
        <fullName evidence="1">Uncharacterized protein</fullName>
    </submittedName>
</protein>
<keyword evidence="2" id="KW-1185">Reference proteome</keyword>
<name>A0A392SBH1_9FABA</name>
<dbReference type="Proteomes" id="UP000265520">
    <property type="component" value="Unassembled WGS sequence"/>
</dbReference>
<proteinExistence type="predicted"/>
<comment type="caution">
    <text evidence="1">The sequence shown here is derived from an EMBL/GenBank/DDBJ whole genome shotgun (WGS) entry which is preliminary data.</text>
</comment>
<feature type="non-terminal residue" evidence="1">
    <location>
        <position position="1"/>
    </location>
</feature>
<evidence type="ECO:0000313" key="1">
    <source>
        <dbReference type="EMBL" id="MCI46303.1"/>
    </source>
</evidence>
<evidence type="ECO:0000313" key="2">
    <source>
        <dbReference type="Proteomes" id="UP000265520"/>
    </source>
</evidence>
<accession>A0A392SBH1</accession>
<sequence length="106" mass="11441">TAPPPPQASTQFSDQQLLYHIMDQNVANHREDVTLYEAMYQMSLNQSVMEPSLFHAHIAWPGDMPHFGDGAGTSAGADDDVADAAAAAAFIDEDEEATQSGDDDEM</sequence>
<organism evidence="1 2">
    <name type="scientific">Trifolium medium</name>
    <dbReference type="NCBI Taxonomy" id="97028"/>
    <lineage>
        <taxon>Eukaryota</taxon>
        <taxon>Viridiplantae</taxon>
        <taxon>Streptophyta</taxon>
        <taxon>Embryophyta</taxon>
        <taxon>Tracheophyta</taxon>
        <taxon>Spermatophyta</taxon>
        <taxon>Magnoliopsida</taxon>
        <taxon>eudicotyledons</taxon>
        <taxon>Gunneridae</taxon>
        <taxon>Pentapetalae</taxon>
        <taxon>rosids</taxon>
        <taxon>fabids</taxon>
        <taxon>Fabales</taxon>
        <taxon>Fabaceae</taxon>
        <taxon>Papilionoideae</taxon>
        <taxon>50 kb inversion clade</taxon>
        <taxon>NPAAA clade</taxon>
        <taxon>Hologalegina</taxon>
        <taxon>IRL clade</taxon>
        <taxon>Trifolieae</taxon>
        <taxon>Trifolium</taxon>
    </lineage>
</organism>
<reference evidence="1 2" key="1">
    <citation type="journal article" date="2018" name="Front. Plant Sci.">
        <title>Red Clover (Trifolium pratense) and Zigzag Clover (T. medium) - A Picture of Genomic Similarities and Differences.</title>
        <authorList>
            <person name="Dluhosova J."/>
            <person name="Istvanek J."/>
            <person name="Nedelnik J."/>
            <person name="Repkova J."/>
        </authorList>
    </citation>
    <scope>NUCLEOTIDE SEQUENCE [LARGE SCALE GENOMIC DNA]</scope>
    <source>
        <strain evidence="2">cv. 10/8</strain>
        <tissue evidence="1">Leaf</tissue>
    </source>
</reference>